<evidence type="ECO:0000256" key="13">
    <source>
        <dbReference type="ARBA" id="ARBA00022989"/>
    </source>
</evidence>
<dbReference type="Pfam" id="PF00004">
    <property type="entry name" value="AAA"/>
    <property type="match status" value="1"/>
</dbReference>
<dbReference type="AlphaFoldDB" id="A0AAV7JAZ7"/>
<dbReference type="GO" id="GO:0008270">
    <property type="term" value="F:zinc ion binding"/>
    <property type="evidence" value="ECO:0007669"/>
    <property type="project" value="InterPro"/>
</dbReference>
<dbReference type="InterPro" id="IPR041569">
    <property type="entry name" value="AAA_lid_3"/>
</dbReference>
<dbReference type="Pfam" id="PF17862">
    <property type="entry name" value="AAA_lid_3"/>
    <property type="match status" value="1"/>
</dbReference>
<organism evidence="18 19">
    <name type="scientific">Oopsacas minuta</name>
    <dbReference type="NCBI Taxonomy" id="111878"/>
    <lineage>
        <taxon>Eukaryota</taxon>
        <taxon>Metazoa</taxon>
        <taxon>Porifera</taxon>
        <taxon>Hexactinellida</taxon>
        <taxon>Hexasterophora</taxon>
        <taxon>Lyssacinosida</taxon>
        <taxon>Leucopsacidae</taxon>
        <taxon>Oopsacas</taxon>
    </lineage>
</organism>
<dbReference type="SUPFAM" id="SSF52540">
    <property type="entry name" value="P-loop containing nucleoside triphosphate hydrolases"/>
    <property type="match status" value="1"/>
</dbReference>
<keyword evidence="12" id="KW-0809">Transit peptide</keyword>
<evidence type="ECO:0000313" key="18">
    <source>
        <dbReference type="EMBL" id="KAI6645835.1"/>
    </source>
</evidence>
<sequence>MKRILSLNTQRFIAKRPPGNSKVIILSTALHNARPYKFLRNILTSSDKRGINFKIDFKFGEQSKQGKKKVPFPPPKDQKPQESKFSTEHILMAVIVGLYFIQYMLKSNSKEVSWQYFLTEMLQKGEVAKLEVLASRDTVLVTLHPGAVINGVKEPYTIGHSYYFTIHNPDTLERSLKEVQDKMAIPASDRISVKYRSSQNITISPLLIMTLILGYLGWKLMSKRSKGGFKFDITDITEYIPMKLTVVRPGETSLPWRVRFKDIAGMTEAKREVLEFVDYIQKPHKYRQLGARMPKGALLFGPPGTGKTMLAQAVASEANVTFIQVDGPAFIEIIGGLGASRVRKLFQTARQEAPCIVYIDEIDAVGKARQDISSEGGNREEEQTLNQLLVELDGIEALHGVVVLTSTNRPDVLDPALLRPGRFDRQINIELPTLLERREIFAVHTKRIKTEKGRSTQQITKRMSELSPDFSGADIANVCNEAALRASRLNKKLVGLEDFEYALDRVTSGMERLNNPLSQEEKRVLAFHEAGHALASWLLPHADELLKVSITPRTQAPMGSSQYIPSDYKLFSKDQLFHRMCLAIAGRAAEALVFNKVSTGARDDLNEVSIIAKKKVQQYGMNERVGMVYLPGPGDEGGRKGKRFHSDSLQRIMDEESLKLVNSAYETVLNLLTKNRDKLDRIAHELLAHELLTNKQMNELIGPKLRAT</sequence>
<dbReference type="GO" id="GO:0005745">
    <property type="term" value="C:m-AAA complex"/>
    <property type="evidence" value="ECO:0007669"/>
    <property type="project" value="TreeGrafter"/>
</dbReference>
<dbReference type="PANTHER" id="PTHR43655">
    <property type="entry name" value="ATP-DEPENDENT PROTEASE"/>
    <property type="match status" value="1"/>
</dbReference>
<gene>
    <name evidence="18" type="ORF">LOD99_13094</name>
</gene>
<dbReference type="InterPro" id="IPR050928">
    <property type="entry name" value="ATP-dep_Zn_Metalloprotease"/>
</dbReference>
<evidence type="ECO:0000256" key="3">
    <source>
        <dbReference type="ARBA" id="ARBA00010044"/>
    </source>
</evidence>
<dbReference type="InterPro" id="IPR003593">
    <property type="entry name" value="AAA+_ATPase"/>
</dbReference>
<keyword evidence="13" id="KW-1133">Transmembrane helix</keyword>
<dbReference type="GO" id="GO:0005524">
    <property type="term" value="F:ATP binding"/>
    <property type="evidence" value="ECO:0007669"/>
    <property type="project" value="UniProtKB-KW"/>
</dbReference>
<evidence type="ECO:0000256" key="7">
    <source>
        <dbReference type="ARBA" id="ARBA00022723"/>
    </source>
</evidence>
<dbReference type="CDD" id="cd19501">
    <property type="entry name" value="RecA-like_FtsH"/>
    <property type="match status" value="1"/>
</dbReference>
<evidence type="ECO:0000256" key="8">
    <source>
        <dbReference type="ARBA" id="ARBA00022741"/>
    </source>
</evidence>
<dbReference type="GO" id="GO:0034982">
    <property type="term" value="P:mitochondrial protein processing"/>
    <property type="evidence" value="ECO:0007669"/>
    <property type="project" value="TreeGrafter"/>
</dbReference>
<dbReference type="Gene3D" id="3.40.50.300">
    <property type="entry name" value="P-loop containing nucleotide triphosphate hydrolases"/>
    <property type="match status" value="1"/>
</dbReference>
<dbReference type="Gene3D" id="1.20.58.760">
    <property type="entry name" value="Peptidase M41"/>
    <property type="match status" value="1"/>
</dbReference>
<evidence type="ECO:0000256" key="4">
    <source>
        <dbReference type="ARBA" id="ARBA00010550"/>
    </source>
</evidence>
<feature type="domain" description="AAA+ ATPase" evidence="17">
    <location>
        <begin position="293"/>
        <end position="433"/>
    </location>
</feature>
<evidence type="ECO:0000256" key="9">
    <source>
        <dbReference type="ARBA" id="ARBA00022801"/>
    </source>
</evidence>
<evidence type="ECO:0000256" key="5">
    <source>
        <dbReference type="ARBA" id="ARBA00022670"/>
    </source>
</evidence>
<keyword evidence="11" id="KW-0067">ATP-binding</keyword>
<comment type="cofactor">
    <cofactor evidence="1">
        <name>Zn(2+)</name>
        <dbReference type="ChEBI" id="CHEBI:29105"/>
    </cofactor>
</comment>
<keyword evidence="5" id="KW-0645">Protease</keyword>
<keyword evidence="9" id="KW-0378">Hydrolase</keyword>
<evidence type="ECO:0000313" key="19">
    <source>
        <dbReference type="Proteomes" id="UP001165289"/>
    </source>
</evidence>
<reference evidence="18 19" key="1">
    <citation type="journal article" date="2023" name="BMC Biol.">
        <title>The compact genome of the sponge Oopsacas minuta (Hexactinellida) is lacking key metazoan core genes.</title>
        <authorList>
            <person name="Santini S."/>
            <person name="Schenkelaars Q."/>
            <person name="Jourda C."/>
            <person name="Duchesne M."/>
            <person name="Belahbib H."/>
            <person name="Rocher C."/>
            <person name="Selva M."/>
            <person name="Riesgo A."/>
            <person name="Vervoort M."/>
            <person name="Leys S.P."/>
            <person name="Kodjabachian L."/>
            <person name="Le Bivic A."/>
            <person name="Borchiellini C."/>
            <person name="Claverie J.M."/>
            <person name="Renard E."/>
        </authorList>
    </citation>
    <scope>NUCLEOTIDE SEQUENCE [LARGE SCALE GENOMIC DNA]</scope>
    <source>
        <strain evidence="18">SPO-2</strain>
    </source>
</reference>
<evidence type="ECO:0000256" key="1">
    <source>
        <dbReference type="ARBA" id="ARBA00001947"/>
    </source>
</evidence>
<dbReference type="Gene3D" id="1.10.8.60">
    <property type="match status" value="1"/>
</dbReference>
<dbReference type="InterPro" id="IPR003959">
    <property type="entry name" value="ATPase_AAA_core"/>
</dbReference>
<evidence type="ECO:0000259" key="17">
    <source>
        <dbReference type="SMART" id="SM00382"/>
    </source>
</evidence>
<feature type="region of interest" description="Disordered" evidence="16">
    <location>
        <begin position="62"/>
        <end position="84"/>
    </location>
</feature>
<keyword evidence="6" id="KW-0812">Transmembrane</keyword>
<dbReference type="Pfam" id="PF06480">
    <property type="entry name" value="FtsH_ext"/>
    <property type="match status" value="1"/>
</dbReference>
<dbReference type="PANTHER" id="PTHR43655:SF8">
    <property type="entry name" value="PARAPLEGIN"/>
    <property type="match status" value="1"/>
</dbReference>
<protein>
    <recommendedName>
        <fullName evidence="17">AAA+ ATPase domain-containing protein</fullName>
    </recommendedName>
</protein>
<evidence type="ECO:0000256" key="16">
    <source>
        <dbReference type="SAM" id="MobiDB-lite"/>
    </source>
</evidence>
<name>A0AAV7JAZ7_9METZ</name>
<dbReference type="GO" id="GO:0004176">
    <property type="term" value="F:ATP-dependent peptidase activity"/>
    <property type="evidence" value="ECO:0007669"/>
    <property type="project" value="InterPro"/>
</dbReference>
<dbReference type="SUPFAM" id="SSF140990">
    <property type="entry name" value="FtsH protease domain-like"/>
    <property type="match status" value="1"/>
</dbReference>
<comment type="similarity">
    <text evidence="4">In the N-terminal section; belongs to the AAA ATPase family.</text>
</comment>
<proteinExistence type="inferred from homology"/>
<dbReference type="InterPro" id="IPR011546">
    <property type="entry name" value="Pept_M41_FtsH_extracell"/>
</dbReference>
<keyword evidence="8" id="KW-0547">Nucleotide-binding</keyword>
<keyword evidence="10" id="KW-0862">Zinc</keyword>
<comment type="similarity">
    <text evidence="3">In the C-terminal section; belongs to the peptidase M41 family.</text>
</comment>
<evidence type="ECO:0000256" key="11">
    <source>
        <dbReference type="ARBA" id="ARBA00022840"/>
    </source>
</evidence>
<comment type="subcellular location">
    <subcellularLocation>
        <location evidence="2">Membrane</location>
        <topology evidence="2">Multi-pass membrane protein</topology>
    </subcellularLocation>
</comment>
<dbReference type="Pfam" id="PF01434">
    <property type="entry name" value="Peptidase_M41"/>
    <property type="match status" value="1"/>
</dbReference>
<dbReference type="Proteomes" id="UP001165289">
    <property type="component" value="Unassembled WGS sequence"/>
</dbReference>
<evidence type="ECO:0000256" key="14">
    <source>
        <dbReference type="ARBA" id="ARBA00023049"/>
    </source>
</evidence>
<dbReference type="FunFam" id="3.40.50.300:FF:000277">
    <property type="entry name" value="ATP-dependent zinc metalloprotease FtsH"/>
    <property type="match status" value="1"/>
</dbReference>
<dbReference type="GO" id="GO:0016887">
    <property type="term" value="F:ATP hydrolysis activity"/>
    <property type="evidence" value="ECO:0007669"/>
    <property type="project" value="InterPro"/>
</dbReference>
<keyword evidence="15" id="KW-0472">Membrane</keyword>
<dbReference type="FunFam" id="1.10.8.60:FF:000019">
    <property type="entry name" value="AFG3-like AAA ATPase 2"/>
    <property type="match status" value="1"/>
</dbReference>
<keyword evidence="14" id="KW-0482">Metalloprotease</keyword>
<accession>A0AAV7JAZ7</accession>
<dbReference type="Gene3D" id="3.40.1690.20">
    <property type="match status" value="1"/>
</dbReference>
<dbReference type="GO" id="GO:0004222">
    <property type="term" value="F:metalloendopeptidase activity"/>
    <property type="evidence" value="ECO:0007669"/>
    <property type="project" value="InterPro"/>
</dbReference>
<evidence type="ECO:0000256" key="2">
    <source>
        <dbReference type="ARBA" id="ARBA00004141"/>
    </source>
</evidence>
<keyword evidence="7" id="KW-0479">Metal-binding</keyword>
<evidence type="ECO:0000256" key="15">
    <source>
        <dbReference type="ARBA" id="ARBA00023136"/>
    </source>
</evidence>
<dbReference type="InterPro" id="IPR037219">
    <property type="entry name" value="Peptidase_M41-like"/>
</dbReference>
<evidence type="ECO:0000256" key="10">
    <source>
        <dbReference type="ARBA" id="ARBA00022833"/>
    </source>
</evidence>
<dbReference type="InterPro" id="IPR027417">
    <property type="entry name" value="P-loop_NTPase"/>
</dbReference>
<dbReference type="SMART" id="SM00382">
    <property type="entry name" value="AAA"/>
    <property type="match status" value="1"/>
</dbReference>
<evidence type="ECO:0000256" key="6">
    <source>
        <dbReference type="ARBA" id="ARBA00022692"/>
    </source>
</evidence>
<dbReference type="InterPro" id="IPR000642">
    <property type="entry name" value="Peptidase_M41"/>
</dbReference>
<keyword evidence="19" id="KW-1185">Reference proteome</keyword>
<evidence type="ECO:0000256" key="12">
    <source>
        <dbReference type="ARBA" id="ARBA00022946"/>
    </source>
</evidence>
<comment type="caution">
    <text evidence="18">The sequence shown here is derived from an EMBL/GenBank/DDBJ whole genome shotgun (WGS) entry which is preliminary data.</text>
</comment>
<dbReference type="EMBL" id="JAKMXF010000365">
    <property type="protein sequence ID" value="KAI6645835.1"/>
    <property type="molecule type" value="Genomic_DNA"/>
</dbReference>